<evidence type="ECO:0000256" key="1">
    <source>
        <dbReference type="SAM" id="Phobius"/>
    </source>
</evidence>
<comment type="caution">
    <text evidence="3">The sequence shown here is derived from an EMBL/GenBank/DDBJ whole genome shotgun (WGS) entry which is preliminary data.</text>
</comment>
<keyword evidence="2" id="KW-0732">Signal</keyword>
<dbReference type="Pfam" id="PF11949">
    <property type="entry name" value="DUF3466"/>
    <property type="match status" value="1"/>
</dbReference>
<keyword evidence="4" id="KW-1185">Reference proteome</keyword>
<gene>
    <name evidence="3" type="ORF">EPA86_12285</name>
</gene>
<name>A0A502KQA0_9GAMM</name>
<dbReference type="AlphaFoldDB" id="A0A502KQA0"/>
<dbReference type="RefSeq" id="WP_140604028.1">
    <property type="nucleotide sequence ID" value="NZ_SAWY01000027.1"/>
</dbReference>
<evidence type="ECO:0000313" key="3">
    <source>
        <dbReference type="EMBL" id="TPH13900.1"/>
    </source>
</evidence>
<accession>A0A502KQA0</accession>
<keyword evidence="1" id="KW-1133">Transmembrane helix</keyword>
<dbReference type="Proteomes" id="UP000315303">
    <property type="component" value="Unassembled WGS sequence"/>
</dbReference>
<protein>
    <submittedName>
        <fullName evidence="3">DUF3466 family protein</fullName>
    </submittedName>
</protein>
<evidence type="ECO:0000313" key="4">
    <source>
        <dbReference type="Proteomes" id="UP000315303"/>
    </source>
</evidence>
<keyword evidence="1" id="KW-0812">Transmembrane</keyword>
<evidence type="ECO:0000256" key="2">
    <source>
        <dbReference type="SAM" id="SignalP"/>
    </source>
</evidence>
<feature type="transmembrane region" description="Helical" evidence="1">
    <location>
        <begin position="580"/>
        <end position="597"/>
    </location>
</feature>
<organism evidence="3 4">
    <name type="scientific">Litorilituus lipolyticus</name>
    <dbReference type="NCBI Taxonomy" id="2491017"/>
    <lineage>
        <taxon>Bacteria</taxon>
        <taxon>Pseudomonadati</taxon>
        <taxon>Pseudomonadota</taxon>
        <taxon>Gammaproteobacteria</taxon>
        <taxon>Alteromonadales</taxon>
        <taxon>Colwelliaceae</taxon>
        <taxon>Litorilituus</taxon>
    </lineage>
</organism>
<keyword evidence="1" id="KW-0472">Membrane</keyword>
<sequence>MKHFGKNFIALGIVSAFSAGLITTAQAATYRVVDKNVVDELKYTYAQHQNNNGVLAISGAKLYNLPVQFDYLDELNFQDIERYAETFHEQYHELEDLEDYDAMVAGNPTANDLSWIIKWLDDDTYGAGRRHNRKLDEYQKFADTVAMVNLGGNSVTEQFTIFDVPFEGTEQLTRSTFDIISGTTDSGVAYGSGSAPYLPMEPFTDSNGNIRNYWIRDFGQRGFFSFDNGAQIVPVEPIETQYGGGLSTVIDINDNNTAVGYVSFKLNEYLVRNTIEGTGDGDCRSSGILNLMPFEVCVQRFQADMYHKMAYKASVSPDGEIITEQLGLLIEPHPDDERTHSSYATAVNNHGVAVGFADGWYDENVTEPASNQRTYTAYAVMYKDGEVFDFNQKNNVYPYSGAVSKAYDINDNGIAVGYIYNERGTKKFFYVDTAKPKDTIEIITPDDFFTTSDSTAYAVNENGFIVGDGQVETHNDSPSNPRRTAAFLYDINNDVFSNVNDLVGCDSPYTILEARDINDENVISATAIISSDRYDSKGELVLDDEGNPVKEDVVRAVVLEPIEGEIEDCSVVEEKVKRQGASIGITALWAIFALTLFRRRTLNKK</sequence>
<reference evidence="3 4" key="1">
    <citation type="submission" date="2019-01" db="EMBL/GenBank/DDBJ databases">
        <title>Litorilituus lipolytica sp. nov., isolated from intertidal sand of the Yellow Sea in China.</title>
        <authorList>
            <person name="Liu A."/>
        </authorList>
    </citation>
    <scope>NUCLEOTIDE SEQUENCE [LARGE SCALE GENOMIC DNA]</scope>
    <source>
        <strain evidence="3 4">RZ04</strain>
    </source>
</reference>
<dbReference type="EMBL" id="SAWY01000027">
    <property type="protein sequence ID" value="TPH13900.1"/>
    <property type="molecule type" value="Genomic_DNA"/>
</dbReference>
<proteinExistence type="predicted"/>
<dbReference type="InterPro" id="IPR022562">
    <property type="entry name" value="DUF3466"/>
</dbReference>
<dbReference type="OrthoDB" id="6219137at2"/>
<feature type="chain" id="PRO_5021448962" evidence="2">
    <location>
        <begin position="28"/>
        <end position="605"/>
    </location>
</feature>
<feature type="signal peptide" evidence="2">
    <location>
        <begin position="1"/>
        <end position="27"/>
    </location>
</feature>